<dbReference type="InterPro" id="IPR050268">
    <property type="entry name" value="NADH-dep_flavin_reductase"/>
</dbReference>
<evidence type="ECO:0000313" key="4">
    <source>
        <dbReference type="Proteomes" id="UP001162834"/>
    </source>
</evidence>
<organism evidence="3 4">
    <name type="scientific">Capillimicrobium parvum</name>
    <dbReference type="NCBI Taxonomy" id="2884022"/>
    <lineage>
        <taxon>Bacteria</taxon>
        <taxon>Bacillati</taxon>
        <taxon>Actinomycetota</taxon>
        <taxon>Thermoleophilia</taxon>
        <taxon>Solirubrobacterales</taxon>
        <taxon>Capillimicrobiaceae</taxon>
        <taxon>Capillimicrobium</taxon>
    </lineage>
</organism>
<gene>
    <name evidence="3" type="primary">rutF_4</name>
    <name evidence="3" type="ORF">DSM104329_03223</name>
</gene>
<keyword evidence="1 3" id="KW-0560">Oxidoreductase</keyword>
<evidence type="ECO:0000313" key="3">
    <source>
        <dbReference type="EMBL" id="UGS36812.1"/>
    </source>
</evidence>
<sequence>MAGSDPSPTEQAFQRIVAELGEPMLIVTTVAGDGERSGCLIGFATQTSIHPPHFLVCLSQKNHTYGVALRATHLGVHVVPEAGEAIAELFGGSTGDEVDKFARCAWRDGPHGVPLLDDCPSRLVGEILWRRDGGDHDAFQLAPVFAEYGGTEAELRFEEAKRIDPGHAP</sequence>
<dbReference type="SUPFAM" id="SSF50475">
    <property type="entry name" value="FMN-binding split barrel"/>
    <property type="match status" value="1"/>
</dbReference>
<dbReference type="PANTHER" id="PTHR30466:SF15">
    <property type="entry name" value="POSSIBLE OXIDOREDUCTASE"/>
    <property type="match status" value="1"/>
</dbReference>
<dbReference type="InterPro" id="IPR012349">
    <property type="entry name" value="Split_barrel_FMN-bd"/>
</dbReference>
<reference evidence="3" key="1">
    <citation type="journal article" date="2022" name="Int. J. Syst. Evol. Microbiol.">
        <title>Pseudomonas aegrilactucae sp. nov. and Pseudomonas morbosilactucae sp. nov., pathogens causing bacterial rot of lettuce in Japan.</title>
        <authorList>
            <person name="Sawada H."/>
            <person name="Fujikawa T."/>
            <person name="Satou M."/>
        </authorList>
    </citation>
    <scope>NUCLEOTIDE SEQUENCE</scope>
    <source>
        <strain evidence="3">0166_1</strain>
    </source>
</reference>
<keyword evidence="4" id="KW-1185">Reference proteome</keyword>
<dbReference type="InterPro" id="IPR002563">
    <property type="entry name" value="Flavin_Rdtase-like_dom"/>
</dbReference>
<name>A0A9E6XYC7_9ACTN</name>
<dbReference type="Proteomes" id="UP001162834">
    <property type="component" value="Chromosome"/>
</dbReference>
<dbReference type="Pfam" id="PF01613">
    <property type="entry name" value="Flavin_Reduct"/>
    <property type="match status" value="1"/>
</dbReference>
<dbReference type="SMART" id="SM00903">
    <property type="entry name" value="Flavin_Reduct"/>
    <property type="match status" value="1"/>
</dbReference>
<evidence type="ECO:0000256" key="1">
    <source>
        <dbReference type="ARBA" id="ARBA00023002"/>
    </source>
</evidence>
<dbReference type="EMBL" id="CP087164">
    <property type="protein sequence ID" value="UGS36812.1"/>
    <property type="molecule type" value="Genomic_DNA"/>
</dbReference>
<dbReference type="Gene3D" id="2.30.110.10">
    <property type="entry name" value="Electron Transport, Fmn-binding Protein, Chain A"/>
    <property type="match status" value="1"/>
</dbReference>
<dbReference type="EC" id="1.5.1.42" evidence="3"/>
<feature type="domain" description="Flavin reductase like" evidence="2">
    <location>
        <begin position="17"/>
        <end position="159"/>
    </location>
</feature>
<evidence type="ECO:0000259" key="2">
    <source>
        <dbReference type="SMART" id="SM00903"/>
    </source>
</evidence>
<dbReference type="KEGG" id="sbae:DSM104329_03223"/>
<dbReference type="PANTHER" id="PTHR30466">
    <property type="entry name" value="FLAVIN REDUCTASE"/>
    <property type="match status" value="1"/>
</dbReference>
<proteinExistence type="predicted"/>
<dbReference type="GO" id="GO:0052874">
    <property type="term" value="F:FMN reductase (NADH) activity"/>
    <property type="evidence" value="ECO:0007669"/>
    <property type="project" value="UniProtKB-EC"/>
</dbReference>
<protein>
    <submittedName>
        <fullName evidence="3">FMN reductase (NADH) RutF</fullName>
        <ecNumber evidence="3">1.5.1.42</ecNumber>
    </submittedName>
</protein>
<dbReference type="GO" id="GO:0042602">
    <property type="term" value="F:riboflavin reductase (NADPH) activity"/>
    <property type="evidence" value="ECO:0007669"/>
    <property type="project" value="TreeGrafter"/>
</dbReference>
<dbReference type="GO" id="GO:0010181">
    <property type="term" value="F:FMN binding"/>
    <property type="evidence" value="ECO:0007669"/>
    <property type="project" value="InterPro"/>
</dbReference>
<dbReference type="AlphaFoldDB" id="A0A9E6XYC7"/>
<accession>A0A9E6XYC7</accession>